<feature type="domain" description="Peptidase C1A papain C-terminal" evidence="2">
    <location>
        <begin position="78"/>
        <end position="294"/>
    </location>
</feature>
<dbReference type="Gene3D" id="3.90.70.10">
    <property type="entry name" value="Cysteine proteinases"/>
    <property type="match status" value="1"/>
</dbReference>
<keyword evidence="4" id="KW-1185">Reference proteome</keyword>
<sequence length="370" mass="40886">MNKSEELNALRSNLLQNDSTWNAGTNMIFELSEEEQSKRLGYTPGPGEPSFSEQEAMAQANLLNFNVRKSAYGNEFGAPASFDWRNKGGLNFLTPIKDQGSCGSCVAFGTIAAVESRIKIIKNNAAYAVDHSEAHLFYCLARAESRNCGNGWWPERALENYKTTGVTDEACYPYTPGDQNCTGRCADWQNRVTKVQTYSNKTNIAAIKEWLSTNGPMIACFSVYSDFFAYNSGVYRKSANAQFRGGHCVCCVGYNDAQQFWICKNSWGAGWGESGYFRIGYGECGIDSAMQGVDALVDTAWLNNISVRGLWNNKSDRNAYAYLGNEGWKRISPSNDANFYLLLNDLATAKTAGRNVSAHIVDGIITEVYA</sequence>
<dbReference type="OrthoDB" id="3648721at2"/>
<dbReference type="CDD" id="cd02248">
    <property type="entry name" value="Peptidase_C1A"/>
    <property type="match status" value="1"/>
</dbReference>
<organism evidence="3 4">
    <name type="scientific">Niastella caeni</name>
    <dbReference type="NCBI Taxonomy" id="2569763"/>
    <lineage>
        <taxon>Bacteria</taxon>
        <taxon>Pseudomonadati</taxon>
        <taxon>Bacteroidota</taxon>
        <taxon>Chitinophagia</taxon>
        <taxon>Chitinophagales</taxon>
        <taxon>Chitinophagaceae</taxon>
        <taxon>Niastella</taxon>
    </lineage>
</organism>
<gene>
    <name evidence="3" type="ORF">FAM09_01550</name>
</gene>
<dbReference type="InterPro" id="IPR000668">
    <property type="entry name" value="Peptidase_C1A_C"/>
</dbReference>
<dbReference type="Pfam" id="PF00112">
    <property type="entry name" value="Peptidase_C1"/>
    <property type="match status" value="1"/>
</dbReference>
<evidence type="ECO:0000259" key="2">
    <source>
        <dbReference type="SMART" id="SM00645"/>
    </source>
</evidence>
<dbReference type="InterPro" id="IPR039417">
    <property type="entry name" value="Peptidase_C1A_papain-like"/>
</dbReference>
<dbReference type="EMBL" id="STFF01000001">
    <property type="protein sequence ID" value="THU40825.1"/>
    <property type="molecule type" value="Genomic_DNA"/>
</dbReference>
<dbReference type="InterPro" id="IPR025661">
    <property type="entry name" value="Pept_asp_AS"/>
</dbReference>
<proteinExistence type="inferred from homology"/>
<evidence type="ECO:0000256" key="1">
    <source>
        <dbReference type="ARBA" id="ARBA00008455"/>
    </source>
</evidence>
<dbReference type="PANTHER" id="PTHR12411">
    <property type="entry name" value="CYSTEINE PROTEASE FAMILY C1-RELATED"/>
    <property type="match status" value="1"/>
</dbReference>
<protein>
    <submittedName>
        <fullName evidence="3">Peptidase C1</fullName>
    </submittedName>
</protein>
<accession>A0A4S8HZ49</accession>
<dbReference type="SMART" id="SM00645">
    <property type="entry name" value="Pept_C1"/>
    <property type="match status" value="1"/>
</dbReference>
<dbReference type="GO" id="GO:0008234">
    <property type="term" value="F:cysteine-type peptidase activity"/>
    <property type="evidence" value="ECO:0007669"/>
    <property type="project" value="InterPro"/>
</dbReference>
<dbReference type="GO" id="GO:0006508">
    <property type="term" value="P:proteolysis"/>
    <property type="evidence" value="ECO:0007669"/>
    <property type="project" value="InterPro"/>
</dbReference>
<evidence type="ECO:0000313" key="4">
    <source>
        <dbReference type="Proteomes" id="UP000306918"/>
    </source>
</evidence>
<dbReference type="InterPro" id="IPR038765">
    <property type="entry name" value="Papain-like_cys_pep_sf"/>
</dbReference>
<reference evidence="3 4" key="1">
    <citation type="submission" date="2019-04" db="EMBL/GenBank/DDBJ databases">
        <title>Niastella caeni sp. nov., isolated from activated sludge.</title>
        <authorList>
            <person name="Sheng M."/>
        </authorList>
    </citation>
    <scope>NUCLEOTIDE SEQUENCE [LARGE SCALE GENOMIC DNA]</scope>
    <source>
        <strain evidence="3 4">HX-2-15</strain>
    </source>
</reference>
<dbReference type="PRINTS" id="PR00705">
    <property type="entry name" value="PAPAIN"/>
</dbReference>
<dbReference type="PROSITE" id="PS00640">
    <property type="entry name" value="THIOL_PROTEASE_ASN"/>
    <property type="match status" value="1"/>
</dbReference>
<dbReference type="Proteomes" id="UP000306918">
    <property type="component" value="Unassembled WGS sequence"/>
</dbReference>
<dbReference type="AlphaFoldDB" id="A0A4S8HZ49"/>
<comment type="similarity">
    <text evidence="1">Belongs to the peptidase C1 family.</text>
</comment>
<name>A0A4S8HZ49_9BACT</name>
<dbReference type="SUPFAM" id="SSF54001">
    <property type="entry name" value="Cysteine proteinases"/>
    <property type="match status" value="1"/>
</dbReference>
<dbReference type="RefSeq" id="WP_136575317.1">
    <property type="nucleotide sequence ID" value="NZ_STFF01000001.1"/>
</dbReference>
<dbReference type="InterPro" id="IPR013128">
    <property type="entry name" value="Peptidase_C1A"/>
</dbReference>
<comment type="caution">
    <text evidence="3">The sequence shown here is derived from an EMBL/GenBank/DDBJ whole genome shotgun (WGS) entry which is preliminary data.</text>
</comment>
<evidence type="ECO:0000313" key="3">
    <source>
        <dbReference type="EMBL" id="THU40825.1"/>
    </source>
</evidence>